<protein>
    <submittedName>
        <fullName evidence="1">Uncharacterized protein</fullName>
    </submittedName>
</protein>
<reference evidence="1 2" key="1">
    <citation type="submission" date="2019-03" db="EMBL/GenBank/DDBJ databases">
        <title>Single cell metagenomics reveals metabolic interactions within the superorganism composed of flagellate Streblomastix strix and complex community of Bacteroidetes bacteria on its surface.</title>
        <authorList>
            <person name="Treitli S.C."/>
            <person name="Kolisko M."/>
            <person name="Husnik F."/>
            <person name="Keeling P."/>
            <person name="Hampl V."/>
        </authorList>
    </citation>
    <scope>NUCLEOTIDE SEQUENCE [LARGE SCALE GENOMIC DNA]</scope>
    <source>
        <strain evidence="1">ST1C</strain>
    </source>
</reference>
<dbReference type="EMBL" id="SNRW01000166">
    <property type="protein sequence ID" value="KAA6402900.1"/>
    <property type="molecule type" value="Genomic_DNA"/>
</dbReference>
<organism evidence="1 2">
    <name type="scientific">Streblomastix strix</name>
    <dbReference type="NCBI Taxonomy" id="222440"/>
    <lineage>
        <taxon>Eukaryota</taxon>
        <taxon>Metamonada</taxon>
        <taxon>Preaxostyla</taxon>
        <taxon>Oxymonadida</taxon>
        <taxon>Streblomastigidae</taxon>
        <taxon>Streblomastix</taxon>
    </lineage>
</organism>
<evidence type="ECO:0000313" key="2">
    <source>
        <dbReference type="Proteomes" id="UP000324800"/>
    </source>
</evidence>
<dbReference type="AlphaFoldDB" id="A0A5J4X6R8"/>
<proteinExistence type="predicted"/>
<name>A0A5J4X6R8_9EUKA</name>
<comment type="caution">
    <text evidence="1">The sequence shown here is derived from an EMBL/GenBank/DDBJ whole genome shotgun (WGS) entry which is preliminary data.</text>
</comment>
<feature type="non-terminal residue" evidence="1">
    <location>
        <position position="1"/>
    </location>
</feature>
<dbReference type="Proteomes" id="UP000324800">
    <property type="component" value="Unassembled WGS sequence"/>
</dbReference>
<sequence>IGLPKPLINAYGLLDIFGDVYSDGICGETNIRDVIADDPNDGYAIDVEASINPALAMCLFQLKFLCVKLFGYRFLPRILSSEVFGRFV</sequence>
<gene>
    <name evidence="1" type="ORF">EZS28_001582</name>
</gene>
<evidence type="ECO:0000313" key="1">
    <source>
        <dbReference type="EMBL" id="KAA6402900.1"/>
    </source>
</evidence>
<accession>A0A5J4X6R8</accession>